<dbReference type="AlphaFoldDB" id="A0AAE0FY19"/>
<accession>A0AAE0FY19</accession>
<organism evidence="2 3">
    <name type="scientific">Cymbomonas tetramitiformis</name>
    <dbReference type="NCBI Taxonomy" id="36881"/>
    <lineage>
        <taxon>Eukaryota</taxon>
        <taxon>Viridiplantae</taxon>
        <taxon>Chlorophyta</taxon>
        <taxon>Pyramimonadophyceae</taxon>
        <taxon>Pyramimonadales</taxon>
        <taxon>Pyramimonadaceae</taxon>
        <taxon>Cymbomonas</taxon>
    </lineage>
</organism>
<keyword evidence="3" id="KW-1185">Reference proteome</keyword>
<dbReference type="PROSITE" id="PS50082">
    <property type="entry name" value="WD_REPEATS_2"/>
    <property type="match status" value="1"/>
</dbReference>
<keyword evidence="1" id="KW-0853">WD repeat</keyword>
<name>A0AAE0FY19_9CHLO</name>
<evidence type="ECO:0000313" key="2">
    <source>
        <dbReference type="EMBL" id="KAK3267807.1"/>
    </source>
</evidence>
<gene>
    <name evidence="2" type="ORF">CYMTET_23661</name>
</gene>
<evidence type="ECO:0000256" key="1">
    <source>
        <dbReference type="PROSITE-ProRule" id="PRU00221"/>
    </source>
</evidence>
<evidence type="ECO:0000313" key="3">
    <source>
        <dbReference type="Proteomes" id="UP001190700"/>
    </source>
</evidence>
<dbReference type="Pfam" id="PF00400">
    <property type="entry name" value="WD40"/>
    <property type="match status" value="1"/>
</dbReference>
<dbReference type="PROSITE" id="PS50294">
    <property type="entry name" value="WD_REPEATS_REGION"/>
    <property type="match status" value="1"/>
</dbReference>
<dbReference type="InterPro" id="IPR015943">
    <property type="entry name" value="WD40/YVTN_repeat-like_dom_sf"/>
</dbReference>
<proteinExistence type="predicted"/>
<feature type="repeat" description="WD" evidence="1">
    <location>
        <begin position="52"/>
        <end position="87"/>
    </location>
</feature>
<protein>
    <submittedName>
        <fullName evidence="2">Uncharacterized protein</fullName>
    </submittedName>
</protein>
<dbReference type="InterPro" id="IPR001680">
    <property type="entry name" value="WD40_rpt"/>
</dbReference>
<dbReference type="Proteomes" id="UP001190700">
    <property type="component" value="Unassembled WGS sequence"/>
</dbReference>
<dbReference type="PANTHER" id="PTHR47198:SF1">
    <property type="entry name" value="WD REPEAT-CONTAINING PROTEIN 91-LIKE ISOFORM X1"/>
    <property type="match status" value="1"/>
</dbReference>
<dbReference type="EMBL" id="LGRX02012185">
    <property type="protein sequence ID" value="KAK3267807.1"/>
    <property type="molecule type" value="Genomic_DNA"/>
</dbReference>
<feature type="non-terminal residue" evidence="2">
    <location>
        <position position="1"/>
    </location>
</feature>
<dbReference type="PANTHER" id="PTHR47198">
    <property type="entry name" value="OS05G0299300 PROTEIN"/>
    <property type="match status" value="1"/>
</dbReference>
<comment type="caution">
    <text evidence="2">The sequence shown here is derived from an EMBL/GenBank/DDBJ whole genome shotgun (WGS) entry which is preliminary data.</text>
</comment>
<dbReference type="SMART" id="SM00320">
    <property type="entry name" value="WD40"/>
    <property type="match status" value="1"/>
</dbReference>
<reference evidence="2 3" key="1">
    <citation type="journal article" date="2015" name="Genome Biol. Evol.">
        <title>Comparative Genomics of a Bacterivorous Green Alga Reveals Evolutionary Causalities and Consequences of Phago-Mixotrophic Mode of Nutrition.</title>
        <authorList>
            <person name="Burns J.A."/>
            <person name="Paasch A."/>
            <person name="Narechania A."/>
            <person name="Kim E."/>
        </authorList>
    </citation>
    <scope>NUCLEOTIDE SEQUENCE [LARGE SCALE GENOMIC DNA]</scope>
    <source>
        <strain evidence="2 3">PLY_AMNH</strain>
    </source>
</reference>
<dbReference type="Gene3D" id="2.130.10.10">
    <property type="entry name" value="YVTN repeat-like/Quinoprotein amine dehydrogenase"/>
    <property type="match status" value="1"/>
</dbReference>
<dbReference type="SUPFAM" id="SSF50978">
    <property type="entry name" value="WD40 repeat-like"/>
    <property type="match status" value="1"/>
</dbReference>
<dbReference type="InterPro" id="IPR036322">
    <property type="entry name" value="WD40_repeat_dom_sf"/>
</dbReference>
<sequence length="87" mass="8813">DIWGSDVGATSFSSVLPELALDSQGRYGLFASPKSAAPLVQLDAHPCVVNALDGHAGAVTSVDWHPSSNTCLTGSADNSVNVTTLGS</sequence>